<evidence type="ECO:0000313" key="3">
    <source>
        <dbReference type="Proteomes" id="UP001162793"/>
    </source>
</evidence>
<dbReference type="SUPFAM" id="SSF81273">
    <property type="entry name" value="H-NS histone-like proteins"/>
    <property type="match status" value="1"/>
</dbReference>
<name>A0AA41WUY4_9RALS</name>
<dbReference type="AlphaFoldDB" id="A0AA41WUY4"/>
<organism evidence="2 3">
    <name type="scientific">Ralstonia chuxiongensis</name>
    <dbReference type="NCBI Taxonomy" id="2957504"/>
    <lineage>
        <taxon>Bacteria</taxon>
        <taxon>Pseudomonadati</taxon>
        <taxon>Pseudomonadota</taxon>
        <taxon>Betaproteobacteria</taxon>
        <taxon>Burkholderiales</taxon>
        <taxon>Burkholderiaceae</taxon>
        <taxon>Ralstonia</taxon>
    </lineage>
</organism>
<dbReference type="RefSeq" id="WP_253542778.1">
    <property type="nucleotide sequence ID" value="NZ_JAMYWC010000011.1"/>
</dbReference>
<dbReference type="InterPro" id="IPR027444">
    <property type="entry name" value="H-NS_C_dom"/>
</dbReference>
<comment type="caution">
    <text evidence="2">The sequence shown here is derived from an EMBL/GenBank/DDBJ whole genome shotgun (WGS) entry which is preliminary data.</text>
</comment>
<evidence type="ECO:0000259" key="1">
    <source>
        <dbReference type="Pfam" id="PF00816"/>
    </source>
</evidence>
<gene>
    <name evidence="2" type="ORF">NKG59_25035</name>
</gene>
<keyword evidence="3" id="KW-1185">Reference proteome</keyword>
<dbReference type="InterPro" id="IPR037150">
    <property type="entry name" value="H-NS_C_dom_sf"/>
</dbReference>
<proteinExistence type="predicted"/>
<dbReference type="EMBL" id="JAMYWC010000011">
    <property type="protein sequence ID" value="MCP1175645.1"/>
    <property type="molecule type" value="Genomic_DNA"/>
</dbReference>
<dbReference type="GO" id="GO:0003677">
    <property type="term" value="F:DNA binding"/>
    <property type="evidence" value="ECO:0007669"/>
    <property type="project" value="InterPro"/>
</dbReference>
<evidence type="ECO:0000313" key="2">
    <source>
        <dbReference type="EMBL" id="MCP1175645.1"/>
    </source>
</evidence>
<dbReference type="Pfam" id="PF00816">
    <property type="entry name" value="Histone_HNS"/>
    <property type="match status" value="1"/>
</dbReference>
<dbReference type="Gene3D" id="4.10.430.10">
    <property type="entry name" value="Histone-like protein H-NS, C-terminal domain"/>
    <property type="match status" value="1"/>
</dbReference>
<reference evidence="3" key="1">
    <citation type="journal article" date="2023" name="Front. Microbiol.">
        <title>Ralstonia chuxiongensis sp. nov., Ralstonia mojiangensis sp. nov., and Ralstonia soli sp. nov., isolated from tobacco fields, are three novel species in the family Burkholderiaceae.</title>
        <authorList>
            <person name="Lu C.H."/>
            <person name="Zhang Y.Y."/>
            <person name="Jiang N."/>
            <person name="Chen W."/>
            <person name="Shao X."/>
            <person name="Zhao Z.M."/>
            <person name="Lu W.L."/>
            <person name="Hu X."/>
            <person name="Xi Y.X."/>
            <person name="Zou S.Y."/>
            <person name="Wei Q.J."/>
            <person name="Lin Z.L."/>
            <person name="Gong L."/>
            <person name="Gai X.T."/>
            <person name="Zhang L.Q."/>
            <person name="Li J.Y."/>
            <person name="Jin Y."/>
            <person name="Xia Z.Y."/>
        </authorList>
    </citation>
    <scope>NUCLEOTIDE SEQUENCE [LARGE SCALE GENOMIC DNA]</scope>
    <source>
        <strain evidence="3">21YRMH01-3</strain>
    </source>
</reference>
<feature type="domain" description="DNA-binding protein H-NS-like C-terminal" evidence="1">
    <location>
        <begin position="59"/>
        <end position="93"/>
    </location>
</feature>
<protein>
    <submittedName>
        <fullName evidence="2">H-NS histone family protein</fullName>
    </submittedName>
</protein>
<dbReference type="Proteomes" id="UP001162793">
    <property type="component" value="Unassembled WGS sequence"/>
</dbReference>
<accession>A0AA41WUY4</accession>
<sequence>MPNRAALSIIEPSSTVALRRRAEAITWVRLQIARYGLTYADLAAAGVFPSRQRKQLTVRYRSADGQTWDGEGEMPDWLQRAVNAGQSAEHFRVDS</sequence>